<proteinExistence type="inferred from homology"/>
<dbReference type="SUPFAM" id="SSF144083">
    <property type="entry name" value="Magnesium transport protein CorA, transmembrane region"/>
    <property type="match status" value="1"/>
</dbReference>
<dbReference type="InterPro" id="IPR045861">
    <property type="entry name" value="CorA_cytoplasmic_dom"/>
</dbReference>
<evidence type="ECO:0000256" key="8">
    <source>
        <dbReference type="ARBA" id="ARBA00023065"/>
    </source>
</evidence>
<feature type="transmembrane region" description="Helical" evidence="12">
    <location>
        <begin position="257"/>
        <end position="281"/>
    </location>
</feature>
<comment type="function">
    <text evidence="11">Mediates influx of magnesium ions. Alternates between open and closed states. Activated by low cytoplasmic Mg(2+) levels. Inactive when cytoplasmic Mg(2+) levels are high.</text>
</comment>
<dbReference type="NCBIfam" id="TIGR00383">
    <property type="entry name" value="corA"/>
    <property type="match status" value="1"/>
</dbReference>
<evidence type="ECO:0000256" key="6">
    <source>
        <dbReference type="ARBA" id="ARBA00022842"/>
    </source>
</evidence>
<dbReference type="Pfam" id="PF01544">
    <property type="entry name" value="CorA"/>
    <property type="match status" value="1"/>
</dbReference>
<keyword evidence="4 12" id="KW-1003">Cell membrane</keyword>
<dbReference type="InterPro" id="IPR002523">
    <property type="entry name" value="MgTranspt_CorA/ZnTranspt_ZntB"/>
</dbReference>
<organism evidence="13 14">
    <name type="scientific">Paenibacillus taihuensis</name>
    <dbReference type="NCBI Taxonomy" id="1156355"/>
    <lineage>
        <taxon>Bacteria</taxon>
        <taxon>Bacillati</taxon>
        <taxon>Bacillota</taxon>
        <taxon>Bacilli</taxon>
        <taxon>Bacillales</taxon>
        <taxon>Paenibacillaceae</taxon>
        <taxon>Paenibacillus</taxon>
    </lineage>
</organism>
<evidence type="ECO:0000256" key="10">
    <source>
        <dbReference type="ARBA" id="ARBA00034269"/>
    </source>
</evidence>
<comment type="caution">
    <text evidence="13">The sequence shown here is derived from an EMBL/GenBank/DDBJ whole genome shotgun (WGS) entry which is preliminary data.</text>
</comment>
<comment type="subcellular location">
    <subcellularLocation>
        <location evidence="1">Cell membrane</location>
        <topology evidence="1">Multi-pass membrane protein</topology>
    </subcellularLocation>
    <subcellularLocation>
        <location evidence="12">Membrane</location>
        <topology evidence="12">Multi-pass membrane protein</topology>
    </subcellularLocation>
</comment>
<evidence type="ECO:0000256" key="11">
    <source>
        <dbReference type="ARBA" id="ARBA00045497"/>
    </source>
</evidence>
<evidence type="ECO:0000256" key="5">
    <source>
        <dbReference type="ARBA" id="ARBA00022692"/>
    </source>
</evidence>
<dbReference type="PANTHER" id="PTHR46494:SF1">
    <property type="entry name" value="CORA FAMILY METAL ION TRANSPORTER (EUROFUNG)"/>
    <property type="match status" value="1"/>
</dbReference>
<keyword evidence="8 12" id="KW-0406">Ion transport</keyword>
<evidence type="ECO:0000256" key="7">
    <source>
        <dbReference type="ARBA" id="ARBA00022989"/>
    </source>
</evidence>
<dbReference type="OrthoDB" id="9803416at2"/>
<dbReference type="GO" id="GO:0050897">
    <property type="term" value="F:cobalt ion binding"/>
    <property type="evidence" value="ECO:0007669"/>
    <property type="project" value="TreeGrafter"/>
</dbReference>
<gene>
    <name evidence="12" type="primary">corA</name>
    <name evidence="13" type="ORF">A8990_12439</name>
</gene>
<dbReference type="RefSeq" id="WP_116190643.1">
    <property type="nucleotide sequence ID" value="NZ_QTTN01000024.1"/>
</dbReference>
<accession>A0A3D9RPU2</accession>
<sequence length="320" mass="38051">MIRIMLITKDHRVMQLSKLEELDNPKAHVQWYWVDFCEPTHEESKLLEDYFHFHPLAIEDCLLYLQRPKMDHYEDVHFLVLHALDEQTLEASEVDLFIGKNFLVSYHTKPHQEVDQAWEKIRHKPHTEAHGNLHAAYAVMDELVDQYFPALQTIEDQLLEFYETEEKNEKGFQKNLNHVFNIRNKLLRTRKTIVPMRDLLYRVLNSTRIEQMPHYHMFFTDIYDHLLKLSEVVDSNRDMTSDLRDHYMSLNSNRMNAIMKTLTVITVIFMPLTFIAGIYGMNFSNMPELGWHAGYYMVLVLMAAVSVGMYAWFKGKGWFD</sequence>
<dbReference type="InterPro" id="IPR045863">
    <property type="entry name" value="CorA_TM1_TM2"/>
</dbReference>
<reference evidence="13 14" key="1">
    <citation type="submission" date="2018-08" db="EMBL/GenBank/DDBJ databases">
        <title>Genomic Encyclopedia of Type Strains, Phase III (KMG-III): the genomes of soil and plant-associated and newly described type strains.</title>
        <authorList>
            <person name="Whitman W."/>
        </authorList>
    </citation>
    <scope>NUCLEOTIDE SEQUENCE [LARGE SCALE GENOMIC DNA]</scope>
    <source>
        <strain evidence="13 14">CGMCC 1.10966</strain>
    </source>
</reference>
<keyword evidence="9 12" id="KW-0472">Membrane</keyword>
<evidence type="ECO:0000313" key="13">
    <source>
        <dbReference type="EMBL" id="REE78763.1"/>
    </source>
</evidence>
<keyword evidence="5 12" id="KW-0812">Transmembrane</keyword>
<dbReference type="GO" id="GO:0015095">
    <property type="term" value="F:magnesium ion transmembrane transporter activity"/>
    <property type="evidence" value="ECO:0007669"/>
    <property type="project" value="UniProtKB-UniRule"/>
</dbReference>
<evidence type="ECO:0000313" key="14">
    <source>
        <dbReference type="Proteomes" id="UP000256304"/>
    </source>
</evidence>
<dbReference type="Gene3D" id="3.30.460.20">
    <property type="entry name" value="CorA soluble domain-like"/>
    <property type="match status" value="1"/>
</dbReference>
<dbReference type="PANTHER" id="PTHR46494">
    <property type="entry name" value="CORA FAMILY METAL ION TRANSPORTER (EUROFUNG)"/>
    <property type="match status" value="1"/>
</dbReference>
<dbReference type="Gene3D" id="1.20.58.340">
    <property type="entry name" value="Magnesium transport protein CorA, transmembrane region"/>
    <property type="match status" value="2"/>
</dbReference>
<evidence type="ECO:0000256" key="2">
    <source>
        <dbReference type="ARBA" id="ARBA00009765"/>
    </source>
</evidence>
<keyword evidence="6 12" id="KW-0460">Magnesium</keyword>
<protein>
    <recommendedName>
        <fullName evidence="12">Magnesium transport protein CorA</fullName>
    </recommendedName>
</protein>
<evidence type="ECO:0000256" key="4">
    <source>
        <dbReference type="ARBA" id="ARBA00022475"/>
    </source>
</evidence>
<dbReference type="GO" id="GO:0015087">
    <property type="term" value="F:cobalt ion transmembrane transporter activity"/>
    <property type="evidence" value="ECO:0007669"/>
    <property type="project" value="UniProtKB-UniRule"/>
</dbReference>
<keyword evidence="14" id="KW-1185">Reference proteome</keyword>
<feature type="transmembrane region" description="Helical" evidence="12">
    <location>
        <begin position="293"/>
        <end position="313"/>
    </location>
</feature>
<dbReference type="GO" id="GO:0000287">
    <property type="term" value="F:magnesium ion binding"/>
    <property type="evidence" value="ECO:0007669"/>
    <property type="project" value="TreeGrafter"/>
</dbReference>
<name>A0A3D9RPU2_9BACL</name>
<comment type="catalytic activity">
    <reaction evidence="10">
        <text>Mg(2+)(in) = Mg(2+)(out)</text>
        <dbReference type="Rhea" id="RHEA:29827"/>
        <dbReference type="ChEBI" id="CHEBI:18420"/>
    </reaction>
</comment>
<comment type="similarity">
    <text evidence="2 12">Belongs to the CorA metal ion transporter (MIT) (TC 1.A.35) family.</text>
</comment>
<evidence type="ECO:0000256" key="12">
    <source>
        <dbReference type="RuleBase" id="RU362010"/>
    </source>
</evidence>
<keyword evidence="3 12" id="KW-0813">Transport</keyword>
<evidence type="ECO:0000256" key="9">
    <source>
        <dbReference type="ARBA" id="ARBA00023136"/>
    </source>
</evidence>
<dbReference type="CDD" id="cd12831">
    <property type="entry name" value="TmCorA-like_u2"/>
    <property type="match status" value="1"/>
</dbReference>
<dbReference type="AlphaFoldDB" id="A0A3D9RPU2"/>
<keyword evidence="7 12" id="KW-1133">Transmembrane helix</keyword>
<evidence type="ECO:0000256" key="1">
    <source>
        <dbReference type="ARBA" id="ARBA00004651"/>
    </source>
</evidence>
<evidence type="ECO:0000256" key="3">
    <source>
        <dbReference type="ARBA" id="ARBA00022448"/>
    </source>
</evidence>
<dbReference type="EMBL" id="QTTN01000024">
    <property type="protein sequence ID" value="REE78763.1"/>
    <property type="molecule type" value="Genomic_DNA"/>
</dbReference>
<dbReference type="InterPro" id="IPR004488">
    <property type="entry name" value="Mg/Co-transport_prot_CorA"/>
</dbReference>
<dbReference type="Proteomes" id="UP000256304">
    <property type="component" value="Unassembled WGS sequence"/>
</dbReference>
<dbReference type="FunFam" id="1.20.58.340:FF:000004">
    <property type="entry name" value="Magnesium transport protein CorA"/>
    <property type="match status" value="1"/>
</dbReference>
<dbReference type="SUPFAM" id="SSF143865">
    <property type="entry name" value="CorA soluble domain-like"/>
    <property type="match status" value="1"/>
</dbReference>
<dbReference type="GO" id="GO:0005886">
    <property type="term" value="C:plasma membrane"/>
    <property type="evidence" value="ECO:0007669"/>
    <property type="project" value="UniProtKB-SubCell"/>
</dbReference>